<keyword evidence="1" id="KW-1133">Transmembrane helix</keyword>
<dbReference type="HOGENOM" id="CLU_1853206_0_0_3"/>
<dbReference type="EMBL" id="CP003616">
    <property type="protein sequence ID" value="AFZ10797.1"/>
    <property type="molecule type" value="Genomic_DNA"/>
</dbReference>
<keyword evidence="2" id="KW-0614">Plasmid</keyword>
<keyword evidence="3" id="KW-1185">Reference proteome</keyword>
<name>K9VTI2_9CYAN</name>
<geneLocation type="plasmid" evidence="2 3">
    <name>pOSC7112.02</name>
</geneLocation>
<dbReference type="Proteomes" id="UP000010478">
    <property type="component" value="Plasmid pOSC7112.02"/>
</dbReference>
<dbReference type="KEGG" id="oni:Osc7112_6692"/>
<sequence>MKRLTWRDKAIYSVIFSMLGSFLRVTKTFNSGCHLVRGVLTASTAQVSSLSLALFALSRSFTKRLLLCSVYAANPSTQSIRCNSAGFQPSSLANSCICSKSGAGTEKSMRTILGASMSGIFNISTIHILLILQGFRGF</sequence>
<evidence type="ECO:0000313" key="3">
    <source>
        <dbReference type="Proteomes" id="UP000010478"/>
    </source>
</evidence>
<evidence type="ECO:0000256" key="1">
    <source>
        <dbReference type="SAM" id="Phobius"/>
    </source>
</evidence>
<keyword evidence="1" id="KW-0472">Membrane</keyword>
<protein>
    <submittedName>
        <fullName evidence="2">Uncharacterized protein</fullName>
    </submittedName>
</protein>
<gene>
    <name evidence="2" type="ORF">Osc7112_6692</name>
</gene>
<keyword evidence="1" id="KW-0812">Transmembrane</keyword>
<reference evidence="2 3" key="1">
    <citation type="submission" date="2012-05" db="EMBL/GenBank/DDBJ databases">
        <title>Finished plasmid 2 of genome of Oscillatoria sp. PCC 7112.</title>
        <authorList>
            <consortium name="US DOE Joint Genome Institute"/>
            <person name="Gugger M."/>
            <person name="Coursin T."/>
            <person name="Rippka R."/>
            <person name="Tandeau De Marsac N."/>
            <person name="Huntemann M."/>
            <person name="Wei C.-L."/>
            <person name="Han J."/>
            <person name="Detter J.C."/>
            <person name="Han C."/>
            <person name="Tapia R."/>
            <person name="Davenport K."/>
            <person name="Daligault H."/>
            <person name="Erkkila T."/>
            <person name="Gu W."/>
            <person name="Munk A.C.C."/>
            <person name="Teshima H."/>
            <person name="Xu Y."/>
            <person name="Chain P."/>
            <person name="Chen A."/>
            <person name="Krypides N."/>
            <person name="Mavromatis K."/>
            <person name="Markowitz V."/>
            <person name="Szeto E."/>
            <person name="Ivanova N."/>
            <person name="Mikhailova N."/>
            <person name="Ovchinnikova G."/>
            <person name="Pagani I."/>
            <person name="Pati A."/>
            <person name="Goodwin L."/>
            <person name="Peters L."/>
            <person name="Pitluck S."/>
            <person name="Woyke T."/>
            <person name="Kerfeld C."/>
        </authorList>
    </citation>
    <scope>NUCLEOTIDE SEQUENCE [LARGE SCALE GENOMIC DNA]</scope>
    <source>
        <strain evidence="2 3">PCC 7112</strain>
        <plasmid evidence="2 3">pOSC7112.02</plasmid>
    </source>
</reference>
<evidence type="ECO:0000313" key="2">
    <source>
        <dbReference type="EMBL" id="AFZ10797.1"/>
    </source>
</evidence>
<accession>K9VTI2</accession>
<proteinExistence type="predicted"/>
<feature type="transmembrane region" description="Helical" evidence="1">
    <location>
        <begin position="112"/>
        <end position="135"/>
    </location>
</feature>
<organism evidence="2 3">
    <name type="scientific">Phormidium nigroviride PCC 7112</name>
    <dbReference type="NCBI Taxonomy" id="179408"/>
    <lineage>
        <taxon>Bacteria</taxon>
        <taxon>Bacillati</taxon>
        <taxon>Cyanobacteriota</taxon>
        <taxon>Cyanophyceae</taxon>
        <taxon>Oscillatoriophycideae</taxon>
        <taxon>Oscillatoriales</taxon>
        <taxon>Oscillatoriaceae</taxon>
        <taxon>Phormidium</taxon>
    </lineage>
</organism>
<dbReference type="AlphaFoldDB" id="K9VTI2"/>